<feature type="transmembrane region" description="Helical" evidence="5">
    <location>
        <begin position="123"/>
        <end position="144"/>
    </location>
</feature>
<dbReference type="EMBL" id="FN653016">
    <property type="protein sequence ID" value="CBY07074.1"/>
    <property type="molecule type" value="Genomic_DNA"/>
</dbReference>
<feature type="transmembrane region" description="Helical" evidence="5">
    <location>
        <begin position="313"/>
        <end position="330"/>
    </location>
</feature>
<gene>
    <name evidence="6" type="ORF">GSOID_T00006158001</name>
</gene>
<feature type="transmembrane region" description="Helical" evidence="5">
    <location>
        <begin position="92"/>
        <end position="111"/>
    </location>
</feature>
<comment type="subcellular location">
    <subcellularLocation>
        <location evidence="1">Membrane</location>
        <topology evidence="1">Multi-pass membrane protein</topology>
    </subcellularLocation>
</comment>
<evidence type="ECO:0000313" key="7">
    <source>
        <dbReference type="Proteomes" id="UP000001307"/>
    </source>
</evidence>
<feature type="transmembrane region" description="Helical" evidence="5">
    <location>
        <begin position="12"/>
        <end position="33"/>
    </location>
</feature>
<dbReference type="GO" id="GO:0022857">
    <property type="term" value="F:transmembrane transporter activity"/>
    <property type="evidence" value="ECO:0007669"/>
    <property type="project" value="InterPro"/>
</dbReference>
<evidence type="ECO:0000256" key="2">
    <source>
        <dbReference type="ARBA" id="ARBA00022692"/>
    </source>
</evidence>
<feature type="transmembrane region" description="Helical" evidence="5">
    <location>
        <begin position="250"/>
        <end position="272"/>
    </location>
</feature>
<evidence type="ECO:0000313" key="6">
    <source>
        <dbReference type="EMBL" id="CBY07074.1"/>
    </source>
</evidence>
<keyword evidence="7" id="KW-1185">Reference proteome</keyword>
<dbReference type="GO" id="GO:0016020">
    <property type="term" value="C:membrane"/>
    <property type="evidence" value="ECO:0007669"/>
    <property type="project" value="UniProtKB-SubCell"/>
</dbReference>
<evidence type="ECO:0000256" key="4">
    <source>
        <dbReference type="ARBA" id="ARBA00023136"/>
    </source>
</evidence>
<dbReference type="Proteomes" id="UP000001307">
    <property type="component" value="Unassembled WGS sequence"/>
</dbReference>
<reference evidence="6" key="1">
    <citation type="journal article" date="2010" name="Science">
        <title>Plasticity of animal genome architecture unmasked by rapid evolution of a pelagic tunicate.</title>
        <authorList>
            <person name="Denoeud F."/>
            <person name="Henriet S."/>
            <person name="Mungpakdee S."/>
            <person name="Aury J.M."/>
            <person name="Da Silva C."/>
            <person name="Brinkmann H."/>
            <person name="Mikhaleva J."/>
            <person name="Olsen L.C."/>
            <person name="Jubin C."/>
            <person name="Canestro C."/>
            <person name="Bouquet J.M."/>
            <person name="Danks G."/>
            <person name="Poulain J."/>
            <person name="Campsteijn C."/>
            <person name="Adamski M."/>
            <person name="Cross I."/>
            <person name="Yadetie F."/>
            <person name="Muffato M."/>
            <person name="Louis A."/>
            <person name="Butcher S."/>
            <person name="Tsagkogeorga G."/>
            <person name="Konrad A."/>
            <person name="Singh S."/>
            <person name="Jensen M.F."/>
            <person name="Cong E.H."/>
            <person name="Eikeseth-Otteraa H."/>
            <person name="Noel B."/>
            <person name="Anthouard V."/>
            <person name="Porcel B.M."/>
            <person name="Kachouri-Lafond R."/>
            <person name="Nishino A."/>
            <person name="Ugolini M."/>
            <person name="Chourrout P."/>
            <person name="Nishida H."/>
            <person name="Aasland R."/>
            <person name="Huzurbazar S."/>
            <person name="Westhof E."/>
            <person name="Delsuc F."/>
            <person name="Lehrach H."/>
            <person name="Reinhardt R."/>
            <person name="Weissenbach J."/>
            <person name="Roy S.W."/>
            <person name="Artiguenave F."/>
            <person name="Postlethwait J.H."/>
            <person name="Manak J.R."/>
            <person name="Thompson E.M."/>
            <person name="Jaillon O."/>
            <person name="Du Pasquier L."/>
            <person name="Boudinot P."/>
            <person name="Liberles D.A."/>
            <person name="Volff J.N."/>
            <person name="Philippe H."/>
            <person name="Lenhard B."/>
            <person name="Roest Crollius H."/>
            <person name="Wincker P."/>
            <person name="Chourrout D."/>
        </authorList>
    </citation>
    <scope>NUCLEOTIDE SEQUENCE [LARGE SCALE GENOMIC DNA]</scope>
</reference>
<accession>E4WU07</accession>
<keyword evidence="3 5" id="KW-1133">Transmembrane helix</keyword>
<protein>
    <recommendedName>
        <fullName evidence="8">Major facilitator superfamily (MFS) profile domain-containing protein</fullName>
    </recommendedName>
</protein>
<dbReference type="InParanoid" id="E4WU07"/>
<feature type="transmembrane region" description="Helical" evidence="5">
    <location>
        <begin position="150"/>
        <end position="166"/>
    </location>
</feature>
<dbReference type="OrthoDB" id="3936150at2759"/>
<feature type="transmembrane region" description="Helical" evidence="5">
    <location>
        <begin position="206"/>
        <end position="230"/>
    </location>
</feature>
<feature type="transmembrane region" description="Helical" evidence="5">
    <location>
        <begin position="336"/>
        <end position="353"/>
    </location>
</feature>
<evidence type="ECO:0000256" key="3">
    <source>
        <dbReference type="ARBA" id="ARBA00022989"/>
    </source>
</evidence>
<sequence>MKLKIGSGNETAIIVFSQLGAMLYAFIICFPVFGHLVPDFHCLKNTTDPCKCAEEDINFNFSTIQPSGLFLDNWDSLATELKLICDKESHNAMLISLGVFGEIFSIFLCGYISDTFGRRKSLIFYNCIFFLSVGAQFFGQGLAFFSAMRFFINFSGIALMLLAVLYGSEMASNKNFAYIIWALYYYSGTALAAVVAYFLPTWRAQMMVNLIISCIYFICLWLIPESSVFLVSRSRAGEKTKFFDTKPNKFYFLSIAILSFSMFSCNFVYFGLLWNGGALSSNPFLNVFYLGLLGTVGALLQKPLLNFISSIKIVAFSFYSCATVIFLAIMIGDEGWTSILCFFGFFWICLTYINTYDAAATFPVNNRSISCSICSFLARSANFTPLFMKYLSPKMQLGTLVIISAASASIYLILPFIPEEMPFFTMSEANKVYKETYFSGKKYSKARKTVELEKA</sequence>
<dbReference type="Gene3D" id="1.20.1250.20">
    <property type="entry name" value="MFS general substrate transporter like domains"/>
    <property type="match status" value="1"/>
</dbReference>
<dbReference type="AlphaFoldDB" id="E4WU07"/>
<keyword evidence="2 5" id="KW-0812">Transmembrane</keyword>
<evidence type="ECO:0000256" key="5">
    <source>
        <dbReference type="SAM" id="Phobius"/>
    </source>
</evidence>
<organism evidence="6">
    <name type="scientific">Oikopleura dioica</name>
    <name type="common">Tunicate</name>
    <dbReference type="NCBI Taxonomy" id="34765"/>
    <lineage>
        <taxon>Eukaryota</taxon>
        <taxon>Metazoa</taxon>
        <taxon>Chordata</taxon>
        <taxon>Tunicata</taxon>
        <taxon>Appendicularia</taxon>
        <taxon>Copelata</taxon>
        <taxon>Oikopleuridae</taxon>
        <taxon>Oikopleura</taxon>
    </lineage>
</organism>
<name>E4WU07_OIKDI</name>
<dbReference type="PANTHER" id="PTHR24064">
    <property type="entry name" value="SOLUTE CARRIER FAMILY 22 MEMBER"/>
    <property type="match status" value="1"/>
</dbReference>
<dbReference type="Pfam" id="PF00083">
    <property type="entry name" value="Sugar_tr"/>
    <property type="match status" value="1"/>
</dbReference>
<evidence type="ECO:0008006" key="8">
    <source>
        <dbReference type="Google" id="ProtNLM"/>
    </source>
</evidence>
<dbReference type="SUPFAM" id="SSF103473">
    <property type="entry name" value="MFS general substrate transporter"/>
    <property type="match status" value="1"/>
</dbReference>
<feature type="transmembrane region" description="Helical" evidence="5">
    <location>
        <begin position="178"/>
        <end position="200"/>
    </location>
</feature>
<feature type="transmembrane region" description="Helical" evidence="5">
    <location>
        <begin position="397"/>
        <end position="417"/>
    </location>
</feature>
<dbReference type="InterPro" id="IPR005828">
    <property type="entry name" value="MFS_sugar_transport-like"/>
</dbReference>
<proteinExistence type="predicted"/>
<keyword evidence="4 5" id="KW-0472">Membrane</keyword>
<dbReference type="InterPro" id="IPR036259">
    <property type="entry name" value="MFS_trans_sf"/>
</dbReference>
<evidence type="ECO:0000256" key="1">
    <source>
        <dbReference type="ARBA" id="ARBA00004141"/>
    </source>
</evidence>
<feature type="transmembrane region" description="Helical" evidence="5">
    <location>
        <begin position="284"/>
        <end position="301"/>
    </location>
</feature>